<reference evidence="1 2" key="1">
    <citation type="submission" date="2021-03" db="EMBL/GenBank/DDBJ databases">
        <title>Genomic Encyclopedia of Type Strains, Phase IV (KMG-IV): sequencing the most valuable type-strain genomes for metagenomic binning, comparative biology and taxonomic classification.</title>
        <authorList>
            <person name="Goeker M."/>
        </authorList>
    </citation>
    <scope>NUCLEOTIDE SEQUENCE [LARGE SCALE GENOMIC DNA]</scope>
    <source>
        <strain evidence="1 2">DSM 24950</strain>
    </source>
</reference>
<comment type="caution">
    <text evidence="1">The sequence shown here is derived from an EMBL/GenBank/DDBJ whole genome shotgun (WGS) entry which is preliminary data.</text>
</comment>
<evidence type="ECO:0000313" key="1">
    <source>
        <dbReference type="EMBL" id="MBP1963459.1"/>
    </source>
</evidence>
<accession>A0ABS4HZX3</accession>
<dbReference type="EMBL" id="JAGGKV010000006">
    <property type="protein sequence ID" value="MBP1963459.1"/>
    <property type="molecule type" value="Genomic_DNA"/>
</dbReference>
<name>A0ABS4HZX3_9BACL</name>
<sequence>MPNAFVVLRLVLPEPNDFGRGEAGQRPVACQSAEFGFADGRLDVGALLRGALIAPEQRRTDDLLRLVKEDRAVHLSGETDPRNIAASNVCFR</sequence>
<keyword evidence="2" id="KW-1185">Reference proteome</keyword>
<organism evidence="1 2">
    <name type="scientific">Paenibacillus aceris</name>
    <dbReference type="NCBI Taxonomy" id="869555"/>
    <lineage>
        <taxon>Bacteria</taxon>
        <taxon>Bacillati</taxon>
        <taxon>Bacillota</taxon>
        <taxon>Bacilli</taxon>
        <taxon>Bacillales</taxon>
        <taxon>Paenibacillaceae</taxon>
        <taxon>Paenibacillus</taxon>
    </lineage>
</organism>
<protein>
    <submittedName>
        <fullName evidence="1">Uncharacterized protein</fullName>
    </submittedName>
</protein>
<proteinExistence type="predicted"/>
<gene>
    <name evidence="1" type="ORF">J2Z65_002678</name>
</gene>
<evidence type="ECO:0000313" key="2">
    <source>
        <dbReference type="Proteomes" id="UP001519344"/>
    </source>
</evidence>
<dbReference type="Proteomes" id="UP001519344">
    <property type="component" value="Unassembled WGS sequence"/>
</dbReference>